<comment type="caution">
    <text evidence="1">The sequence shown here is derived from an EMBL/GenBank/DDBJ whole genome shotgun (WGS) entry which is preliminary data.</text>
</comment>
<dbReference type="AlphaFoldDB" id="X0YUN8"/>
<reference evidence="1" key="1">
    <citation type="journal article" date="2014" name="Front. Microbiol.">
        <title>High frequency of phylogenetically diverse reductive dehalogenase-homologous genes in deep subseafloor sedimentary metagenomes.</title>
        <authorList>
            <person name="Kawai M."/>
            <person name="Futagami T."/>
            <person name="Toyoda A."/>
            <person name="Takaki Y."/>
            <person name="Nishi S."/>
            <person name="Hori S."/>
            <person name="Arai W."/>
            <person name="Tsubouchi T."/>
            <person name="Morono Y."/>
            <person name="Uchiyama I."/>
            <person name="Ito T."/>
            <person name="Fujiyama A."/>
            <person name="Inagaki F."/>
            <person name="Takami H."/>
        </authorList>
    </citation>
    <scope>NUCLEOTIDE SEQUENCE</scope>
    <source>
        <strain evidence="1">Expedition CK06-06</strain>
    </source>
</reference>
<dbReference type="InterPro" id="IPR003749">
    <property type="entry name" value="ThiS/MoaD-like"/>
</dbReference>
<dbReference type="InterPro" id="IPR012675">
    <property type="entry name" value="Beta-grasp_dom_sf"/>
</dbReference>
<accession>X0YUN8</accession>
<gene>
    <name evidence="1" type="ORF">S01H1_77347</name>
</gene>
<dbReference type="Gene3D" id="3.10.20.30">
    <property type="match status" value="1"/>
</dbReference>
<dbReference type="Pfam" id="PF02597">
    <property type="entry name" value="ThiS"/>
    <property type="match status" value="1"/>
</dbReference>
<dbReference type="InterPro" id="IPR016155">
    <property type="entry name" value="Mopterin_synth/thiamin_S_b"/>
</dbReference>
<dbReference type="CDD" id="cd00565">
    <property type="entry name" value="Ubl_ThiS"/>
    <property type="match status" value="1"/>
</dbReference>
<name>X0YUN8_9ZZZZ</name>
<evidence type="ECO:0000313" key="1">
    <source>
        <dbReference type="EMBL" id="GAG50412.1"/>
    </source>
</evidence>
<evidence type="ECO:0008006" key="2">
    <source>
        <dbReference type="Google" id="ProtNLM"/>
    </source>
</evidence>
<proteinExistence type="predicted"/>
<organism evidence="1">
    <name type="scientific">marine sediment metagenome</name>
    <dbReference type="NCBI Taxonomy" id="412755"/>
    <lineage>
        <taxon>unclassified sequences</taxon>
        <taxon>metagenomes</taxon>
        <taxon>ecological metagenomes</taxon>
    </lineage>
</organism>
<dbReference type="PANTHER" id="PTHR34472:SF1">
    <property type="entry name" value="SULFUR CARRIER PROTEIN THIS"/>
    <property type="match status" value="1"/>
</dbReference>
<dbReference type="NCBIfam" id="TIGR01683">
    <property type="entry name" value="thiS"/>
    <property type="match status" value="1"/>
</dbReference>
<dbReference type="SUPFAM" id="SSF54285">
    <property type="entry name" value="MoaD/ThiS"/>
    <property type="match status" value="1"/>
</dbReference>
<sequence length="87" mass="9449">MTGLARKTYNLALRKLPRSRNMHILVNGEAKDIPDGTSVSGLLEELSLNPLRLAVERNRQLVPRSTHADTALCDGDELEIVTLVGGG</sequence>
<protein>
    <recommendedName>
        <fullName evidence="2">Thiamine biosynthesis protein ThiS</fullName>
    </recommendedName>
</protein>
<dbReference type="InterPro" id="IPR010035">
    <property type="entry name" value="Thi_S"/>
</dbReference>
<dbReference type="PANTHER" id="PTHR34472">
    <property type="entry name" value="SULFUR CARRIER PROTEIN THIS"/>
    <property type="match status" value="1"/>
</dbReference>
<dbReference type="EMBL" id="BARS01051976">
    <property type="protein sequence ID" value="GAG50412.1"/>
    <property type="molecule type" value="Genomic_DNA"/>
</dbReference>